<dbReference type="GO" id="GO:0043799">
    <property type="term" value="F:glycine oxidase activity"/>
    <property type="evidence" value="ECO:0007669"/>
    <property type="project" value="UniProtKB-EC"/>
</dbReference>
<dbReference type="EC" id="1.4.3.19" evidence="3"/>
<dbReference type="GO" id="GO:0005737">
    <property type="term" value="C:cytoplasm"/>
    <property type="evidence" value="ECO:0007669"/>
    <property type="project" value="TreeGrafter"/>
</dbReference>
<evidence type="ECO:0000313" key="4">
    <source>
        <dbReference type="Proteomes" id="UP000320735"/>
    </source>
</evidence>
<protein>
    <submittedName>
        <fullName evidence="3">Glycine oxidase</fullName>
        <ecNumber evidence="3">1.4.3.19</ecNumber>
    </submittedName>
</protein>
<dbReference type="InterPro" id="IPR036188">
    <property type="entry name" value="FAD/NAD-bd_sf"/>
</dbReference>
<sequence>MSQDSIWFATLNDTERAELQAFAGREVLTTPDVLIVGGGIVGAATAYSLSQQGVQVQVVEAGTVGGLASGANAGGIWPDQQGIEYPEAFRNLARRSRDLWGKLPARDGFDFDWRVNGFVTVDPMHWETSPEDLAMHLLSEGLSAHAIDGEQVKLLEPHLRSDITGGVHYPSEAHVHPVKAVLSFARSSTAQFSTETRAISMDVNNGRVQSVQTTAGTIQPGHVIAATGWMADWFAAKAPTPPPLIPISGQMIATAPQSPLLKNTVLGKAIVFQLLTGEVVTGGSMVEGDVTTPDAQVTADFAKMAGELLPALKDVPFPHAWTGARPTTPDRLPILDRLPGVDNFLVAAGHFKNGLLLAPITGELMTEWVVAGKPSLDLTSFRWDRF</sequence>
<organism evidence="3 4">
    <name type="scientific">Symmachiella macrocystis</name>
    <dbReference type="NCBI Taxonomy" id="2527985"/>
    <lineage>
        <taxon>Bacteria</taxon>
        <taxon>Pseudomonadati</taxon>
        <taxon>Planctomycetota</taxon>
        <taxon>Planctomycetia</taxon>
        <taxon>Planctomycetales</taxon>
        <taxon>Planctomycetaceae</taxon>
        <taxon>Symmachiella</taxon>
    </lineage>
</organism>
<evidence type="ECO:0000313" key="3">
    <source>
        <dbReference type="EMBL" id="TWU09132.1"/>
    </source>
</evidence>
<gene>
    <name evidence="3" type="primary">thiO_1</name>
    <name evidence="3" type="ORF">CA54_43720</name>
</gene>
<reference evidence="3 4" key="1">
    <citation type="submission" date="2019-02" db="EMBL/GenBank/DDBJ databases">
        <title>Deep-cultivation of Planctomycetes and their phenomic and genomic characterization uncovers novel biology.</title>
        <authorList>
            <person name="Wiegand S."/>
            <person name="Jogler M."/>
            <person name="Boedeker C."/>
            <person name="Pinto D."/>
            <person name="Vollmers J."/>
            <person name="Rivas-Marin E."/>
            <person name="Kohn T."/>
            <person name="Peeters S.H."/>
            <person name="Heuer A."/>
            <person name="Rast P."/>
            <person name="Oberbeckmann S."/>
            <person name="Bunk B."/>
            <person name="Jeske O."/>
            <person name="Meyerdierks A."/>
            <person name="Storesund J.E."/>
            <person name="Kallscheuer N."/>
            <person name="Luecker S."/>
            <person name="Lage O.M."/>
            <person name="Pohl T."/>
            <person name="Merkel B.J."/>
            <person name="Hornburger P."/>
            <person name="Mueller R.-W."/>
            <person name="Bruemmer F."/>
            <person name="Labrenz M."/>
            <person name="Spormann A.M."/>
            <person name="Op Den Camp H."/>
            <person name="Overmann J."/>
            <person name="Amann R."/>
            <person name="Jetten M.S.M."/>
            <person name="Mascher T."/>
            <person name="Medema M.H."/>
            <person name="Devos D.P."/>
            <person name="Kaster A.-K."/>
            <person name="Ovreas L."/>
            <person name="Rohde M."/>
            <person name="Galperin M.Y."/>
            <person name="Jogler C."/>
        </authorList>
    </citation>
    <scope>NUCLEOTIDE SEQUENCE [LARGE SCALE GENOMIC DNA]</scope>
    <source>
        <strain evidence="3 4">CA54</strain>
    </source>
</reference>
<dbReference type="PANTHER" id="PTHR13847">
    <property type="entry name" value="SARCOSINE DEHYDROGENASE-RELATED"/>
    <property type="match status" value="1"/>
</dbReference>
<proteinExistence type="predicted"/>
<keyword evidence="4" id="KW-1185">Reference proteome</keyword>
<dbReference type="InterPro" id="IPR006076">
    <property type="entry name" value="FAD-dep_OxRdtase"/>
</dbReference>
<name>A0A5C6BBR9_9PLAN</name>
<comment type="caution">
    <text evidence="3">The sequence shown here is derived from an EMBL/GenBank/DDBJ whole genome shotgun (WGS) entry which is preliminary data.</text>
</comment>
<dbReference type="Gene3D" id="3.50.50.60">
    <property type="entry name" value="FAD/NAD(P)-binding domain"/>
    <property type="match status" value="1"/>
</dbReference>
<dbReference type="SUPFAM" id="SSF54373">
    <property type="entry name" value="FAD-linked reductases, C-terminal domain"/>
    <property type="match status" value="1"/>
</dbReference>
<dbReference type="RefSeq" id="WP_146372872.1">
    <property type="nucleotide sequence ID" value="NZ_SJPP01000002.1"/>
</dbReference>
<dbReference type="Gene3D" id="3.30.9.10">
    <property type="entry name" value="D-Amino Acid Oxidase, subunit A, domain 2"/>
    <property type="match status" value="1"/>
</dbReference>
<evidence type="ECO:0000259" key="2">
    <source>
        <dbReference type="Pfam" id="PF01266"/>
    </source>
</evidence>
<dbReference type="Pfam" id="PF01266">
    <property type="entry name" value="DAO"/>
    <property type="match status" value="1"/>
</dbReference>
<dbReference type="SUPFAM" id="SSF51905">
    <property type="entry name" value="FAD/NAD(P)-binding domain"/>
    <property type="match status" value="1"/>
</dbReference>
<dbReference type="EMBL" id="SJPP01000002">
    <property type="protein sequence ID" value="TWU09132.1"/>
    <property type="molecule type" value="Genomic_DNA"/>
</dbReference>
<dbReference type="AlphaFoldDB" id="A0A5C6BBR9"/>
<keyword evidence="1 3" id="KW-0560">Oxidoreductase</keyword>
<dbReference type="Proteomes" id="UP000320735">
    <property type="component" value="Unassembled WGS sequence"/>
</dbReference>
<dbReference type="PANTHER" id="PTHR13847:SF289">
    <property type="entry name" value="GLYCINE OXIDASE"/>
    <property type="match status" value="1"/>
</dbReference>
<feature type="domain" description="FAD dependent oxidoreductase" evidence="2">
    <location>
        <begin position="32"/>
        <end position="368"/>
    </location>
</feature>
<evidence type="ECO:0000256" key="1">
    <source>
        <dbReference type="ARBA" id="ARBA00023002"/>
    </source>
</evidence>
<accession>A0A5C6BBR9</accession>
<dbReference type="OrthoDB" id="9794226at2"/>